<dbReference type="Proteomes" id="UP001175226">
    <property type="component" value="Unassembled WGS sequence"/>
</dbReference>
<name>A0AA39IT47_9AGAR</name>
<proteinExistence type="predicted"/>
<protein>
    <submittedName>
        <fullName evidence="1">Uncharacterized protein</fullName>
    </submittedName>
</protein>
<evidence type="ECO:0000313" key="2">
    <source>
        <dbReference type="Proteomes" id="UP001175226"/>
    </source>
</evidence>
<evidence type="ECO:0000313" key="1">
    <source>
        <dbReference type="EMBL" id="KAK0430000.1"/>
    </source>
</evidence>
<organism evidence="1 2">
    <name type="scientific">Armillaria borealis</name>
    <dbReference type="NCBI Taxonomy" id="47425"/>
    <lineage>
        <taxon>Eukaryota</taxon>
        <taxon>Fungi</taxon>
        <taxon>Dikarya</taxon>
        <taxon>Basidiomycota</taxon>
        <taxon>Agaricomycotina</taxon>
        <taxon>Agaricomycetes</taxon>
        <taxon>Agaricomycetidae</taxon>
        <taxon>Agaricales</taxon>
        <taxon>Marasmiineae</taxon>
        <taxon>Physalacriaceae</taxon>
        <taxon>Armillaria</taxon>
    </lineage>
</organism>
<comment type="caution">
    <text evidence="1">The sequence shown here is derived from an EMBL/GenBank/DDBJ whole genome shotgun (WGS) entry which is preliminary data.</text>
</comment>
<reference evidence="1" key="1">
    <citation type="submission" date="2023-06" db="EMBL/GenBank/DDBJ databases">
        <authorList>
            <consortium name="Lawrence Berkeley National Laboratory"/>
            <person name="Ahrendt S."/>
            <person name="Sahu N."/>
            <person name="Indic B."/>
            <person name="Wong-Bajracharya J."/>
            <person name="Merenyi Z."/>
            <person name="Ke H.-M."/>
            <person name="Monk M."/>
            <person name="Kocsube S."/>
            <person name="Drula E."/>
            <person name="Lipzen A."/>
            <person name="Balint B."/>
            <person name="Henrissat B."/>
            <person name="Andreopoulos B."/>
            <person name="Martin F.M."/>
            <person name="Harder C.B."/>
            <person name="Rigling D."/>
            <person name="Ford K.L."/>
            <person name="Foster G.D."/>
            <person name="Pangilinan J."/>
            <person name="Papanicolaou A."/>
            <person name="Barry K."/>
            <person name="LaButti K."/>
            <person name="Viragh M."/>
            <person name="Koriabine M."/>
            <person name="Yan M."/>
            <person name="Riley R."/>
            <person name="Champramary S."/>
            <person name="Plett K.L."/>
            <person name="Tsai I.J."/>
            <person name="Slot J."/>
            <person name="Sipos G."/>
            <person name="Plett J."/>
            <person name="Nagy L.G."/>
            <person name="Grigoriev I.V."/>
        </authorList>
    </citation>
    <scope>NUCLEOTIDE SEQUENCE</scope>
    <source>
        <strain evidence="1">FPL87.14</strain>
    </source>
</reference>
<keyword evidence="2" id="KW-1185">Reference proteome</keyword>
<sequence>MGIEPPHKPRFSTPGCTIHLASGMEEQIDPLDIRETSLVNDNADYDDLQEEELIKSAFQVLKTRQRPLPKKYFFPISNKETKLEKLPPSSCKVCSSPKHWDKECPYWEKYLEKLKNRSAWLATLHLDKLMDPQNAYQLTNNNDPSGEQSDNIQKQDFDLAAPKDSSLPEKSAEVLTIERKTTNTSNFETELSEPDSSSLSQIKVLPTPLKPQHISQQWHRDAGCSAIGISVLAVEGWIGNPHNTPVLLHHDSRADVSLLFWEYYQTLTNPPQIKKGAQMKLWQLTDKDADIEGYVTMPIFTLTENGKLIETEVESYLVPDMSVPILLGKDYQQNYELAVKRNLENGNNPELMVKATGVDKS</sequence>
<gene>
    <name evidence="1" type="ORF">EV421DRAFT_1744636</name>
</gene>
<accession>A0AA39IT47</accession>
<dbReference type="EMBL" id="JAUEPT010000180">
    <property type="protein sequence ID" value="KAK0430000.1"/>
    <property type="molecule type" value="Genomic_DNA"/>
</dbReference>
<dbReference type="AlphaFoldDB" id="A0AA39IT47"/>